<dbReference type="Gene3D" id="3.40.50.850">
    <property type="entry name" value="Isochorismatase-like"/>
    <property type="match status" value="1"/>
</dbReference>
<evidence type="ECO:0000256" key="1">
    <source>
        <dbReference type="ARBA" id="ARBA00006336"/>
    </source>
</evidence>
<evidence type="ECO:0000259" key="2">
    <source>
        <dbReference type="Pfam" id="PF00857"/>
    </source>
</evidence>
<proteinExistence type="inferred from homology"/>
<dbReference type="InterPro" id="IPR036380">
    <property type="entry name" value="Isochorismatase-like_sf"/>
</dbReference>
<dbReference type="PANTHER" id="PTHR14119">
    <property type="entry name" value="HYDROLASE"/>
    <property type="match status" value="1"/>
</dbReference>
<accession>F0ZSX4</accession>
<dbReference type="OrthoDB" id="16908at2759"/>
<dbReference type="InParanoid" id="F0ZSX4"/>
<dbReference type="InterPro" id="IPR050993">
    <property type="entry name" value="Isochorismatase_domain"/>
</dbReference>
<name>F0ZSX4_DICPU</name>
<evidence type="ECO:0000313" key="3">
    <source>
        <dbReference type="EMBL" id="EGC32954.1"/>
    </source>
</evidence>
<dbReference type="OMA" id="QHACANI"/>
<keyword evidence="4" id="KW-1185">Reference proteome</keyword>
<dbReference type="GeneID" id="10507915"/>
<protein>
    <recommendedName>
        <fullName evidence="2">Isochorismatase-like domain-containing protein</fullName>
    </recommendedName>
</protein>
<dbReference type="EMBL" id="GL871165">
    <property type="protein sequence ID" value="EGC32954.1"/>
    <property type="molecule type" value="Genomic_DNA"/>
</dbReference>
<dbReference type="STRING" id="5786.F0ZSX4"/>
<dbReference type="KEGG" id="dpp:DICPUDRAFT_155040"/>
<dbReference type="PANTHER" id="PTHR14119:SF3">
    <property type="entry name" value="ISOCHORISMATASE DOMAIN-CONTAINING PROTEIN 2"/>
    <property type="match status" value="1"/>
</dbReference>
<dbReference type="AlphaFoldDB" id="F0ZSX4"/>
<dbReference type="InterPro" id="IPR000868">
    <property type="entry name" value="Isochorismatase-like_dom"/>
</dbReference>
<organism evidence="3 4">
    <name type="scientific">Dictyostelium purpureum</name>
    <name type="common">Slime mold</name>
    <dbReference type="NCBI Taxonomy" id="5786"/>
    <lineage>
        <taxon>Eukaryota</taxon>
        <taxon>Amoebozoa</taxon>
        <taxon>Evosea</taxon>
        <taxon>Eumycetozoa</taxon>
        <taxon>Dictyostelia</taxon>
        <taxon>Dictyosteliales</taxon>
        <taxon>Dictyosteliaceae</taxon>
        <taxon>Dictyostelium</taxon>
    </lineage>
</organism>
<dbReference type="SUPFAM" id="SSF52499">
    <property type="entry name" value="Isochorismatase-like hydrolases"/>
    <property type="match status" value="1"/>
</dbReference>
<gene>
    <name evidence="3" type="ORF">DICPUDRAFT_155040</name>
</gene>
<dbReference type="RefSeq" id="XP_003290520.1">
    <property type="nucleotide sequence ID" value="XM_003290472.1"/>
</dbReference>
<dbReference type="Pfam" id="PF00857">
    <property type="entry name" value="Isochorismatase"/>
    <property type="match status" value="1"/>
</dbReference>
<feature type="domain" description="Isochorismatase-like" evidence="2">
    <location>
        <begin position="12"/>
        <end position="163"/>
    </location>
</feature>
<dbReference type="FunCoup" id="F0ZSX4">
    <property type="interactions" value="124"/>
</dbReference>
<sequence length="195" mass="22403">MNKIGKLFPQTTAFFVCDLQTKFVNDIFKFNSIVQETKYMMKVCKELEVPIIATEQYPKVLGETVPLIKEDFGPSTKLFEKTLFSMYTPEVKKYLDENHKSVKSIMIAGIEAHVCIYQTTLDLLEQGYDVHIVEEAVSSVTSHDRKIALERLKQSGAFVINSESIIFQMAKDSKHKNFKTLIKIVKERRDNNANL</sequence>
<dbReference type="VEuPathDB" id="AmoebaDB:DICPUDRAFT_155040"/>
<comment type="similarity">
    <text evidence="1">Belongs to the isochorismatase family.</text>
</comment>
<dbReference type="eggNOG" id="KOG4044">
    <property type="taxonomic scope" value="Eukaryota"/>
</dbReference>
<dbReference type="Proteomes" id="UP000001064">
    <property type="component" value="Unassembled WGS sequence"/>
</dbReference>
<reference evidence="4" key="1">
    <citation type="journal article" date="2011" name="Genome Biol.">
        <title>Comparative genomics of the social amoebae Dictyostelium discoideum and Dictyostelium purpureum.</title>
        <authorList>
            <consortium name="US DOE Joint Genome Institute (JGI-PGF)"/>
            <person name="Sucgang R."/>
            <person name="Kuo A."/>
            <person name="Tian X."/>
            <person name="Salerno W."/>
            <person name="Parikh A."/>
            <person name="Feasley C.L."/>
            <person name="Dalin E."/>
            <person name="Tu H."/>
            <person name="Huang E."/>
            <person name="Barry K."/>
            <person name="Lindquist E."/>
            <person name="Shapiro H."/>
            <person name="Bruce D."/>
            <person name="Schmutz J."/>
            <person name="Salamov A."/>
            <person name="Fey P."/>
            <person name="Gaudet P."/>
            <person name="Anjard C."/>
            <person name="Babu M.M."/>
            <person name="Basu S."/>
            <person name="Bushmanova Y."/>
            <person name="van der Wel H."/>
            <person name="Katoh-Kurasawa M."/>
            <person name="Dinh C."/>
            <person name="Coutinho P.M."/>
            <person name="Saito T."/>
            <person name="Elias M."/>
            <person name="Schaap P."/>
            <person name="Kay R.R."/>
            <person name="Henrissat B."/>
            <person name="Eichinger L."/>
            <person name="Rivero F."/>
            <person name="Putnam N.H."/>
            <person name="West C.M."/>
            <person name="Loomis W.F."/>
            <person name="Chisholm R.L."/>
            <person name="Shaulsky G."/>
            <person name="Strassmann J.E."/>
            <person name="Queller D.C."/>
            <person name="Kuspa A."/>
            <person name="Grigoriev I.V."/>
        </authorList>
    </citation>
    <scope>NUCLEOTIDE SEQUENCE [LARGE SCALE GENOMIC DNA]</scope>
    <source>
        <strain evidence="4">QSDP1</strain>
    </source>
</reference>
<evidence type="ECO:0000313" key="4">
    <source>
        <dbReference type="Proteomes" id="UP000001064"/>
    </source>
</evidence>